<evidence type="ECO:0000313" key="1">
    <source>
        <dbReference type="EMBL" id="MPN30288.1"/>
    </source>
</evidence>
<accession>A0A645GTX7</accession>
<name>A0A645GTX7_9ZZZZ</name>
<gene>
    <name evidence="1" type="ORF">SDC9_177751</name>
</gene>
<comment type="caution">
    <text evidence="1">The sequence shown here is derived from an EMBL/GenBank/DDBJ whole genome shotgun (WGS) entry which is preliminary data.</text>
</comment>
<protein>
    <submittedName>
        <fullName evidence="1">Uncharacterized protein</fullName>
    </submittedName>
</protein>
<reference evidence="1" key="1">
    <citation type="submission" date="2019-08" db="EMBL/GenBank/DDBJ databases">
        <authorList>
            <person name="Kucharzyk K."/>
            <person name="Murdoch R.W."/>
            <person name="Higgins S."/>
            <person name="Loffler F."/>
        </authorList>
    </citation>
    <scope>NUCLEOTIDE SEQUENCE</scope>
</reference>
<dbReference type="AlphaFoldDB" id="A0A645GTX7"/>
<sequence length="65" mass="7701">MINYALFFVLGFLLGGYVTVRQMREEREKNLVAVKEKINKQGKRLLAEVYLKDNDLNIEIKERIE</sequence>
<dbReference type="EMBL" id="VSSQ01081345">
    <property type="protein sequence ID" value="MPN30288.1"/>
    <property type="molecule type" value="Genomic_DNA"/>
</dbReference>
<organism evidence="1">
    <name type="scientific">bioreactor metagenome</name>
    <dbReference type="NCBI Taxonomy" id="1076179"/>
    <lineage>
        <taxon>unclassified sequences</taxon>
        <taxon>metagenomes</taxon>
        <taxon>ecological metagenomes</taxon>
    </lineage>
</organism>
<proteinExistence type="predicted"/>